<reference evidence="1" key="1">
    <citation type="submission" date="2019-08" db="EMBL/GenBank/DDBJ databases">
        <authorList>
            <person name="Kucharzyk K."/>
            <person name="Murdoch R.W."/>
            <person name="Higgins S."/>
            <person name="Loffler F."/>
        </authorList>
    </citation>
    <scope>NUCLEOTIDE SEQUENCE</scope>
</reference>
<evidence type="ECO:0000313" key="1">
    <source>
        <dbReference type="EMBL" id="MPM39279.1"/>
    </source>
</evidence>
<dbReference type="AlphaFoldDB" id="A0A644ZET6"/>
<protein>
    <submittedName>
        <fullName evidence="1">Uncharacterized protein</fullName>
    </submittedName>
</protein>
<sequence length="142" mass="15692">MKTANKITRLAMSLILFCTACQLQAQTKVTTLPVSDSGIHQSSAACLLNVQTTEFDNISEWGIVYSTNHNPTIENGLKQTAQLQKPPDARGKQVVVWLADLASKTTYYVCGFVKMKNGNVIYGNEKSFATKVPTDTDHPRRK</sequence>
<name>A0A644ZET6_9ZZZZ</name>
<gene>
    <name evidence="1" type="ORF">SDC9_85912</name>
</gene>
<organism evidence="1">
    <name type="scientific">bioreactor metagenome</name>
    <dbReference type="NCBI Taxonomy" id="1076179"/>
    <lineage>
        <taxon>unclassified sequences</taxon>
        <taxon>metagenomes</taxon>
        <taxon>ecological metagenomes</taxon>
    </lineage>
</organism>
<accession>A0A644ZET6</accession>
<comment type="caution">
    <text evidence="1">The sequence shown here is derived from an EMBL/GenBank/DDBJ whole genome shotgun (WGS) entry which is preliminary data.</text>
</comment>
<proteinExistence type="predicted"/>
<dbReference type="EMBL" id="VSSQ01008586">
    <property type="protein sequence ID" value="MPM39279.1"/>
    <property type="molecule type" value="Genomic_DNA"/>
</dbReference>